<dbReference type="AlphaFoldDB" id="A0A918DQC6"/>
<dbReference type="Pfam" id="PF14021">
    <property type="entry name" value="TNT"/>
    <property type="match status" value="1"/>
</dbReference>
<keyword evidence="1" id="KW-0732">Signal</keyword>
<dbReference type="InterPro" id="IPR053024">
    <property type="entry name" value="Fungal_surface_NADase"/>
</dbReference>
<dbReference type="Proteomes" id="UP000646523">
    <property type="component" value="Unassembled WGS sequence"/>
</dbReference>
<reference evidence="3" key="2">
    <citation type="submission" date="2020-09" db="EMBL/GenBank/DDBJ databases">
        <authorList>
            <person name="Sun Q."/>
            <person name="Zhou Y."/>
        </authorList>
    </citation>
    <scope>NUCLEOTIDE SEQUENCE</scope>
    <source>
        <strain evidence="3">CGMCC 4.7368</strain>
    </source>
</reference>
<dbReference type="PANTHER" id="PTHR42059">
    <property type="entry name" value="TNT DOMAIN-CONTAINING PROTEIN"/>
    <property type="match status" value="1"/>
</dbReference>
<keyword evidence="4" id="KW-1185">Reference proteome</keyword>
<protein>
    <recommendedName>
        <fullName evidence="2">TNT domain-containing protein</fullName>
    </recommendedName>
</protein>
<dbReference type="EMBL" id="BMNH01000023">
    <property type="protein sequence ID" value="GGO77825.1"/>
    <property type="molecule type" value="Genomic_DNA"/>
</dbReference>
<organism evidence="3 4">
    <name type="scientific">Nonomuraea cavernae</name>
    <dbReference type="NCBI Taxonomy" id="2045107"/>
    <lineage>
        <taxon>Bacteria</taxon>
        <taxon>Bacillati</taxon>
        <taxon>Actinomycetota</taxon>
        <taxon>Actinomycetes</taxon>
        <taxon>Streptosporangiales</taxon>
        <taxon>Streptosporangiaceae</taxon>
        <taxon>Nonomuraea</taxon>
    </lineage>
</organism>
<evidence type="ECO:0000259" key="2">
    <source>
        <dbReference type="Pfam" id="PF14021"/>
    </source>
</evidence>
<dbReference type="InterPro" id="IPR025331">
    <property type="entry name" value="TNT"/>
</dbReference>
<name>A0A918DQC6_9ACTN</name>
<dbReference type="RefSeq" id="WP_189127396.1">
    <property type="nucleotide sequence ID" value="NZ_BMNH01000023.1"/>
</dbReference>
<reference evidence="3" key="1">
    <citation type="journal article" date="2014" name="Int. J. Syst. Evol. Microbiol.">
        <title>Complete genome sequence of Corynebacterium casei LMG S-19264T (=DSM 44701T), isolated from a smear-ripened cheese.</title>
        <authorList>
            <consortium name="US DOE Joint Genome Institute (JGI-PGF)"/>
            <person name="Walter F."/>
            <person name="Albersmeier A."/>
            <person name="Kalinowski J."/>
            <person name="Ruckert C."/>
        </authorList>
    </citation>
    <scope>NUCLEOTIDE SEQUENCE</scope>
    <source>
        <strain evidence="3">CGMCC 4.7368</strain>
    </source>
</reference>
<feature type="signal peptide" evidence="1">
    <location>
        <begin position="1"/>
        <end position="28"/>
    </location>
</feature>
<proteinExistence type="predicted"/>
<evidence type="ECO:0000313" key="3">
    <source>
        <dbReference type="EMBL" id="GGO77825.1"/>
    </source>
</evidence>
<sequence length="258" mass="28064">MHLFSRRAPLVAAFAIAATSFSGGSAQATTYAPAPAPEPPAFTTQDAKARHSKVDLAIVRHKRTTRDPAIAVCGPPYVFGDPNLGPKYLPRTSWLGSILRGYVRYGGLPPATFLDRYRTVDGWRYPQDFGFAHAGGYSNAKPLITTMTLPKGLKLDRFGGETGAFLAPYGTPFVKRALPPSSLNTFDGDPQHLCNYHAYQVEKPFQVDAGPAASAFQQVGVGRQYHTLVKYIPGSVGNDKGELPISWLVDHGYLKRLN</sequence>
<gene>
    <name evidence="3" type="ORF">GCM10012289_58390</name>
</gene>
<evidence type="ECO:0000313" key="4">
    <source>
        <dbReference type="Proteomes" id="UP000646523"/>
    </source>
</evidence>
<dbReference type="PANTHER" id="PTHR42059:SF1">
    <property type="entry name" value="TNT DOMAIN-CONTAINING PROTEIN"/>
    <property type="match status" value="1"/>
</dbReference>
<accession>A0A918DQC6</accession>
<dbReference type="GO" id="GO:0050135">
    <property type="term" value="F:NADP+ nucleosidase activity"/>
    <property type="evidence" value="ECO:0007669"/>
    <property type="project" value="InterPro"/>
</dbReference>
<feature type="chain" id="PRO_5037472219" description="TNT domain-containing protein" evidence="1">
    <location>
        <begin position="29"/>
        <end position="258"/>
    </location>
</feature>
<feature type="domain" description="TNT" evidence="2">
    <location>
        <begin position="148"/>
        <end position="256"/>
    </location>
</feature>
<comment type="caution">
    <text evidence="3">The sequence shown here is derived from an EMBL/GenBank/DDBJ whole genome shotgun (WGS) entry which is preliminary data.</text>
</comment>
<evidence type="ECO:0000256" key="1">
    <source>
        <dbReference type="SAM" id="SignalP"/>
    </source>
</evidence>